<dbReference type="AlphaFoldDB" id="A0A179FEB8"/>
<feature type="region of interest" description="Disordered" evidence="1">
    <location>
        <begin position="1"/>
        <end position="25"/>
    </location>
</feature>
<gene>
    <name evidence="2" type="ORF">VFPBJ_11303</name>
</gene>
<protein>
    <submittedName>
        <fullName evidence="2">Uncharacterized protein</fullName>
    </submittedName>
</protein>
<feature type="compositionally biased region" description="Basic and acidic residues" evidence="1">
    <location>
        <begin position="1"/>
        <end position="11"/>
    </location>
</feature>
<dbReference type="Proteomes" id="UP000078240">
    <property type="component" value="Unassembled WGS sequence"/>
</dbReference>
<accession>A0A179FEB8</accession>
<dbReference type="EMBL" id="LSBH01000018">
    <property type="protein sequence ID" value="OAQ63864.1"/>
    <property type="molecule type" value="Genomic_DNA"/>
</dbReference>
<evidence type="ECO:0000313" key="2">
    <source>
        <dbReference type="EMBL" id="OAQ63864.1"/>
    </source>
</evidence>
<organism evidence="2 3">
    <name type="scientific">Purpureocillium lilacinum</name>
    <name type="common">Paecilomyces lilacinus</name>
    <dbReference type="NCBI Taxonomy" id="33203"/>
    <lineage>
        <taxon>Eukaryota</taxon>
        <taxon>Fungi</taxon>
        <taxon>Dikarya</taxon>
        <taxon>Ascomycota</taxon>
        <taxon>Pezizomycotina</taxon>
        <taxon>Sordariomycetes</taxon>
        <taxon>Hypocreomycetidae</taxon>
        <taxon>Hypocreales</taxon>
        <taxon>Ophiocordycipitaceae</taxon>
        <taxon>Purpureocillium</taxon>
    </lineage>
</organism>
<sequence>MPQEVTDRGLSEVHMLPTGTDDSETAERLGTIGARTLVREDGEPLWVGRGRTKGSEAWAAVRRCAFVH</sequence>
<evidence type="ECO:0000313" key="3">
    <source>
        <dbReference type="Proteomes" id="UP000078240"/>
    </source>
</evidence>
<comment type="caution">
    <text evidence="2">The sequence shown here is derived from an EMBL/GenBank/DDBJ whole genome shotgun (WGS) entry which is preliminary data.</text>
</comment>
<evidence type="ECO:0000256" key="1">
    <source>
        <dbReference type="SAM" id="MobiDB-lite"/>
    </source>
</evidence>
<proteinExistence type="predicted"/>
<reference evidence="2 3" key="1">
    <citation type="submission" date="2016-01" db="EMBL/GenBank/DDBJ databases">
        <title>Biosynthesis of antibiotic leucinostatins and their inhibition on Phytophthora in bio-control Purpureocillium lilacinum.</title>
        <authorList>
            <person name="Wang G."/>
            <person name="Liu Z."/>
            <person name="Lin R."/>
            <person name="Li E."/>
            <person name="Mao Z."/>
            <person name="Ling J."/>
            <person name="Yin W."/>
            <person name="Xie B."/>
        </authorList>
    </citation>
    <scope>NUCLEOTIDE SEQUENCE [LARGE SCALE GENOMIC DNA]</scope>
    <source>
        <strain evidence="2">PLBJ-1</strain>
    </source>
</reference>
<name>A0A179FEB8_PURLI</name>